<evidence type="ECO:0000256" key="10">
    <source>
        <dbReference type="ARBA" id="ARBA00023316"/>
    </source>
</evidence>
<evidence type="ECO:0000256" key="5">
    <source>
        <dbReference type="ARBA" id="ARBA00022676"/>
    </source>
</evidence>
<feature type="transmembrane region" description="Helical" evidence="12">
    <location>
        <begin position="616"/>
        <end position="638"/>
    </location>
</feature>
<evidence type="ECO:0000259" key="14">
    <source>
        <dbReference type="Pfam" id="PF14896"/>
    </source>
</evidence>
<feature type="transmembrane region" description="Helical" evidence="12">
    <location>
        <begin position="234"/>
        <end position="254"/>
    </location>
</feature>
<evidence type="ECO:0000256" key="1">
    <source>
        <dbReference type="ARBA" id="ARBA00003001"/>
    </source>
</evidence>
<feature type="transmembrane region" description="Helical" evidence="12">
    <location>
        <begin position="665"/>
        <end position="689"/>
    </location>
</feature>
<keyword evidence="17" id="KW-1185">Reference proteome</keyword>
<evidence type="ECO:0000313" key="17">
    <source>
        <dbReference type="Proteomes" id="UP001199469"/>
    </source>
</evidence>
<dbReference type="InterPro" id="IPR027451">
    <property type="entry name" value="EmbABC_dom1"/>
</dbReference>
<keyword evidence="10" id="KW-0961">Cell wall biogenesis/degradation</keyword>
<feature type="transmembrane region" description="Helical" evidence="12">
    <location>
        <begin position="304"/>
        <end position="321"/>
    </location>
</feature>
<evidence type="ECO:0000256" key="4">
    <source>
        <dbReference type="ARBA" id="ARBA00022475"/>
    </source>
</evidence>
<accession>A0ABS8P513</accession>
<evidence type="ECO:0000313" key="16">
    <source>
        <dbReference type="EMBL" id="MCD2193347.1"/>
    </source>
</evidence>
<evidence type="ECO:0000256" key="12">
    <source>
        <dbReference type="SAM" id="Phobius"/>
    </source>
</evidence>
<keyword evidence="6" id="KW-0808">Transferase</keyword>
<dbReference type="Gene3D" id="2.60.120.940">
    <property type="entry name" value="EmbC, C-terminal domain, subdomain 2"/>
    <property type="match status" value="1"/>
</dbReference>
<keyword evidence="7 12" id="KW-0812">Transmembrane</keyword>
<evidence type="ECO:0000256" key="2">
    <source>
        <dbReference type="ARBA" id="ARBA00004651"/>
    </source>
</evidence>
<evidence type="ECO:0000256" key="8">
    <source>
        <dbReference type="ARBA" id="ARBA00022989"/>
    </source>
</evidence>
<dbReference type="Pfam" id="PF17689">
    <property type="entry name" value="Arabino_trans_N"/>
    <property type="match status" value="1"/>
</dbReference>
<feature type="domain" description="Arabinosyltransferase C-terminal" evidence="14">
    <location>
        <begin position="762"/>
        <end position="997"/>
    </location>
</feature>
<evidence type="ECO:0000259" key="15">
    <source>
        <dbReference type="Pfam" id="PF17689"/>
    </source>
</evidence>
<feature type="transmembrane region" description="Helical" evidence="12">
    <location>
        <begin position="386"/>
        <end position="414"/>
    </location>
</feature>
<dbReference type="InterPro" id="IPR007680">
    <property type="entry name" value="Arabino_trans_central"/>
</dbReference>
<name>A0ABS8P513_9PSEU</name>
<keyword evidence="8 12" id="KW-1133">Transmembrane helix</keyword>
<evidence type="ECO:0000259" key="13">
    <source>
        <dbReference type="Pfam" id="PF04602"/>
    </source>
</evidence>
<feature type="domain" description="Arabinosyltransferas concanavalin like" evidence="15">
    <location>
        <begin position="19"/>
        <end position="171"/>
    </location>
</feature>
<feature type="transmembrane region" description="Helical" evidence="12">
    <location>
        <begin position="426"/>
        <end position="448"/>
    </location>
</feature>
<feature type="transmembrane region" description="Helical" evidence="12">
    <location>
        <begin position="574"/>
        <end position="596"/>
    </location>
</feature>
<evidence type="ECO:0000256" key="11">
    <source>
        <dbReference type="SAM" id="MobiDB-lite"/>
    </source>
</evidence>
<dbReference type="Proteomes" id="UP001199469">
    <property type="component" value="Unassembled WGS sequence"/>
</dbReference>
<evidence type="ECO:0000256" key="3">
    <source>
        <dbReference type="ARBA" id="ARBA00008195"/>
    </source>
</evidence>
<keyword evidence="4" id="KW-1003">Cell membrane</keyword>
<feature type="transmembrane region" description="Helical" evidence="12">
    <location>
        <begin position="181"/>
        <end position="202"/>
    </location>
</feature>
<keyword evidence="9 12" id="KW-0472">Membrane</keyword>
<gene>
    <name evidence="16" type="ORF">LQ327_08095</name>
</gene>
<keyword evidence="5" id="KW-0328">Glycosyltransferase</keyword>
<dbReference type="Gene3D" id="2.60.120.610">
    <property type="entry name" value="arabinofuranosyltransferase like domain"/>
    <property type="match status" value="1"/>
</dbReference>
<dbReference type="Gene3D" id="3.40.190.160">
    <property type="match status" value="1"/>
</dbReference>
<dbReference type="InterPro" id="IPR042486">
    <property type="entry name" value="Arabino_trans_C_2"/>
</dbReference>
<feature type="transmembrane region" description="Helical" evidence="12">
    <location>
        <begin position="333"/>
        <end position="351"/>
    </location>
</feature>
<reference evidence="16 17" key="1">
    <citation type="submission" date="2021-11" db="EMBL/GenBank/DDBJ databases">
        <title>Draft genome sequence of Actinomycetospora sp. SF1 isolated from the rhizosphere soil.</title>
        <authorList>
            <person name="Duangmal K."/>
            <person name="Chantavorakit T."/>
        </authorList>
    </citation>
    <scope>NUCLEOTIDE SEQUENCE [LARGE SCALE GENOMIC DNA]</scope>
    <source>
        <strain evidence="16 17">TBRC 5722</strain>
    </source>
</reference>
<feature type="domain" description="Arabinofuranosyltransferase central" evidence="13">
    <location>
        <begin position="178"/>
        <end position="636"/>
    </location>
</feature>
<comment type="caution">
    <text evidence="16">The sequence shown here is derived from an EMBL/GenBank/DDBJ whole genome shotgun (WGS) entry which is preliminary data.</text>
</comment>
<feature type="transmembrane region" description="Helical" evidence="12">
    <location>
        <begin position="517"/>
        <end position="537"/>
    </location>
</feature>
<feature type="transmembrane region" description="Helical" evidence="12">
    <location>
        <begin position="543"/>
        <end position="562"/>
    </location>
</feature>
<organism evidence="16 17">
    <name type="scientific">Actinomycetospora endophytica</name>
    <dbReference type="NCBI Taxonomy" id="2291215"/>
    <lineage>
        <taxon>Bacteria</taxon>
        <taxon>Bacillati</taxon>
        <taxon>Actinomycetota</taxon>
        <taxon>Actinomycetes</taxon>
        <taxon>Pseudonocardiales</taxon>
        <taxon>Pseudonocardiaceae</taxon>
        <taxon>Actinomycetospora</taxon>
    </lineage>
</organism>
<comment type="similarity">
    <text evidence="3">Belongs to the emb family.</text>
</comment>
<feature type="transmembrane region" description="Helical" evidence="12">
    <location>
        <begin position="491"/>
        <end position="510"/>
    </location>
</feature>
<protein>
    <submittedName>
        <fullName evidence="16">Arabinosyltransferase domain-containing protein</fullName>
    </submittedName>
</protein>
<feature type="domain" description="Arabinosyltransferase C-terminal" evidence="14">
    <location>
        <begin position="685"/>
        <end position="733"/>
    </location>
</feature>
<dbReference type="Pfam" id="PF04602">
    <property type="entry name" value="Arabinose_trans"/>
    <property type="match status" value="1"/>
</dbReference>
<evidence type="ECO:0000256" key="9">
    <source>
        <dbReference type="ARBA" id="ARBA00023136"/>
    </source>
</evidence>
<comment type="function">
    <text evidence="1">Arabinosyl transferase responsible for the polymerization of arabinose into the arabinan of arabinogalactan.</text>
</comment>
<sequence length="1002" mass="104398">MVSVLAALAFPFAPVSRPDVTYSWPAAGTTSPAPAAIPMLPYQPVTTTASVSCEAARAVAPGTVLLSTTAPRPDPLAEQLQGLTMTAGPAAGAVAVSVGGHEVGPVTLPGGACSLRLDSGIDATTVTVDSPGAGSRQVARLEGDQRPAVAGAFTGAPTSAGVSLSVVGDTRFQNSAGGLKIALGALAVAAFAVALGAVVVGARRRRRVSDAAPQTLDVSDSTSSSRRSARPARLVDVGVVLGLLLWQVIGPLTVDDGYIAGIVRSLGQNGQIGTVFRWLNSPETPFGWFYEVLAVIAGVDPAPFWLRLPATALGITGWVLLSRAVLPRMGLQCLPRLVPWLAGTVYLAWWLPYDLGVRPESWVLVGSTAVYVLTERAVERRSVTPLVVALLVAGITLAVTPTGLMAFAPLLAAVVPLVRLVRADPLGVVTFAVVGIAALGLTLVLVYADQTWASVLDSVGIRTLIGGDRPWTDEYVRYTSLLTVGDADGNLGRRAPVLLLALAFGALVFARMPRPAAAHRLVVTTLLSFVTLAFTPTKWTHHFGAFAVLGTATTLLALDAWLRAPVDAERAPRRAAWAVALAAGASGLTLAGYNQWHWISSYAITWSTNAPTLRGIRLSDLVLVLGVVLAVALAVLAIRRTLRRESGDPDVQRQRRRIAVTDTRLLALAPALAITVVAVVVAIEVLTFAHTAIQRRDSYTLASDSVASLQGRSCGIADRLRVEPDPLAGLLPADGPGPAPTAAPDGPSMAGATLPAWRGPGVTTGWFGLPGPSAPTGKDAPGPVVVTLTGPVAHGDVTAEFGTRDPSGAFVPGAQVKIDESATQYSSSASVDAPRSRDLRLDPALSARWNAVRLVSSAQTPVFQGFSAPRIARLVPWNQVLPPGTPAAVDWPGAFLFPCTPFTPLRDGLATLPGWRVSTDARSEAQSGYISYTASQGGPWTTARSLVRQVRYPVYLPGLPLTDIASLERWVPTSPVVAPTVTRHDVGHSGFSTPGPLAVGDN</sequence>
<evidence type="ECO:0000256" key="6">
    <source>
        <dbReference type="ARBA" id="ARBA00022679"/>
    </source>
</evidence>
<proteinExistence type="inferred from homology"/>
<comment type="subcellular location">
    <subcellularLocation>
        <location evidence="2">Cell membrane</location>
        <topology evidence="2">Multi-pass membrane protein</topology>
    </subcellularLocation>
</comment>
<dbReference type="Pfam" id="PF14896">
    <property type="entry name" value="Arabino_trans_C"/>
    <property type="match status" value="2"/>
</dbReference>
<dbReference type="EMBL" id="JAJNDB010000001">
    <property type="protein sequence ID" value="MCD2193347.1"/>
    <property type="molecule type" value="Genomic_DNA"/>
</dbReference>
<dbReference type="InterPro" id="IPR040920">
    <property type="entry name" value="Arabino_trans_N"/>
</dbReference>
<evidence type="ECO:0000256" key="7">
    <source>
        <dbReference type="ARBA" id="ARBA00022692"/>
    </source>
</evidence>
<dbReference type="InterPro" id="IPR032731">
    <property type="entry name" value="Arabino_trans_C"/>
</dbReference>
<feature type="region of interest" description="Disordered" evidence="11">
    <location>
        <begin position="727"/>
        <end position="755"/>
    </location>
</feature>
<dbReference type="RefSeq" id="WP_230731365.1">
    <property type="nucleotide sequence ID" value="NZ_JAJNDB010000001.1"/>
</dbReference>